<dbReference type="Gene3D" id="1.10.1660.10">
    <property type="match status" value="1"/>
</dbReference>
<reference evidence="3" key="1">
    <citation type="journal article" date="2019" name="Int. J. Syst. Evol. Microbiol.">
        <title>The Global Catalogue of Microorganisms (GCM) 10K type strain sequencing project: providing services to taxonomists for standard genome sequencing and annotation.</title>
        <authorList>
            <consortium name="The Broad Institute Genomics Platform"/>
            <consortium name="The Broad Institute Genome Sequencing Center for Infectious Disease"/>
            <person name="Wu L."/>
            <person name="Ma J."/>
        </authorList>
    </citation>
    <scope>NUCLEOTIDE SEQUENCE [LARGE SCALE GENOMIC DNA]</scope>
    <source>
        <strain evidence="3">CECT 8010</strain>
    </source>
</reference>
<evidence type="ECO:0000313" key="3">
    <source>
        <dbReference type="Proteomes" id="UP001595906"/>
    </source>
</evidence>
<dbReference type="EMBL" id="JBHSDC010000029">
    <property type="protein sequence ID" value="MFC4233285.1"/>
    <property type="molecule type" value="Genomic_DNA"/>
</dbReference>
<dbReference type="RefSeq" id="WP_379015501.1">
    <property type="nucleotide sequence ID" value="NZ_JBHSDC010000029.1"/>
</dbReference>
<accession>A0ABV8Q1D1</accession>
<dbReference type="SMART" id="SM00422">
    <property type="entry name" value="HTH_MERR"/>
    <property type="match status" value="1"/>
</dbReference>
<feature type="domain" description="HTH merR-type" evidence="1">
    <location>
        <begin position="226"/>
        <end position="296"/>
    </location>
</feature>
<protein>
    <submittedName>
        <fullName evidence="2">MerR family transcriptional regulator</fullName>
    </submittedName>
</protein>
<comment type="caution">
    <text evidence="2">The sequence shown here is derived from an EMBL/GenBank/DDBJ whole genome shotgun (WGS) entry which is preliminary data.</text>
</comment>
<proteinExistence type="predicted"/>
<dbReference type="PROSITE" id="PS50937">
    <property type="entry name" value="HTH_MERR_2"/>
    <property type="match status" value="1"/>
</dbReference>
<name>A0ABV8Q1D1_9BACT</name>
<gene>
    <name evidence="2" type="ORF">ACFOW1_15390</name>
</gene>
<dbReference type="Pfam" id="PF13411">
    <property type="entry name" value="MerR_1"/>
    <property type="match status" value="1"/>
</dbReference>
<evidence type="ECO:0000259" key="1">
    <source>
        <dbReference type="PROSITE" id="PS50937"/>
    </source>
</evidence>
<dbReference type="InterPro" id="IPR009061">
    <property type="entry name" value="DNA-bd_dom_put_sf"/>
</dbReference>
<dbReference type="SUPFAM" id="SSF46955">
    <property type="entry name" value="Putative DNA-binding domain"/>
    <property type="match status" value="1"/>
</dbReference>
<dbReference type="Proteomes" id="UP001595906">
    <property type="component" value="Unassembled WGS sequence"/>
</dbReference>
<organism evidence="2 3">
    <name type="scientific">Parasediminibacterium paludis</name>
    <dbReference type="NCBI Taxonomy" id="908966"/>
    <lineage>
        <taxon>Bacteria</taxon>
        <taxon>Pseudomonadati</taxon>
        <taxon>Bacteroidota</taxon>
        <taxon>Chitinophagia</taxon>
        <taxon>Chitinophagales</taxon>
        <taxon>Chitinophagaceae</taxon>
        <taxon>Parasediminibacterium</taxon>
    </lineage>
</organism>
<dbReference type="InterPro" id="IPR000551">
    <property type="entry name" value="MerR-type_HTH_dom"/>
</dbReference>
<keyword evidence="3" id="KW-1185">Reference proteome</keyword>
<sequence length="327" mass="36813">MHASIEVVIPIFSTKRVGYRGSTKFCCIFTAMVLEQLDLFGNPVIIETSKKEKSKLVQQPLFEAEFNDDITPPSTNITPVAATTATIDTAVKSTAFTIETVTPITEIIVSEKAPVTEPTPQPFVYTDNNIRVKIKAKPQPKKVLAPTIDLIPEPQIVDTLDNITPVDKTLVATEKTMMATPMPAKRTAPEYVSNLHKRGRKSHKDLEASADLTNIPDDETLNQKLYYGITEVAGWFNVNVSQIRFWENEFDILQPRKTKKGDRLFRVADIKNLELIYHLIRQRKFSIEGAKAYLKNNKQAADTNFKVTQSLTKFRSFLLELKANLGT</sequence>
<evidence type="ECO:0000313" key="2">
    <source>
        <dbReference type="EMBL" id="MFC4233285.1"/>
    </source>
</evidence>